<keyword evidence="2 5" id="KW-0812">Transmembrane</keyword>
<gene>
    <name evidence="6" type="primary">gliA_0</name>
    <name evidence="6" type="ORF">LSUE1_G003493</name>
</gene>
<sequence length="197" mass="21168">MSGLSGIVIARLGRYIPVITIGTFLWTIGAVLKSTYDRDTPVWVISIAGICEGIGVGCSLQPVLVGLLAGSQKTDRAGVTGLRNFVRDMGSAVGITMSGAILNSVLQNRLREHFSRAFISKLMSSALALMKSNLSNEDKQLISEGYMAGLHRVFASYAVLTGLLFVSTLFIHDYGLEGREEQPQPSGSSDVNNRNET</sequence>
<evidence type="ECO:0000313" key="6">
    <source>
        <dbReference type="EMBL" id="TVY83014.1"/>
    </source>
</evidence>
<feature type="transmembrane region" description="Helical" evidence="5">
    <location>
        <begin position="12"/>
        <end position="32"/>
    </location>
</feature>
<dbReference type="AlphaFoldDB" id="A0A8T9CGY8"/>
<dbReference type="SUPFAM" id="SSF103473">
    <property type="entry name" value="MFS general substrate transporter"/>
    <property type="match status" value="1"/>
</dbReference>
<feature type="transmembrane region" description="Helical" evidence="5">
    <location>
        <begin position="44"/>
        <end position="69"/>
    </location>
</feature>
<name>A0A8T9CGY8_9HELO</name>
<organism evidence="6 7">
    <name type="scientific">Lachnellula suecica</name>
    <dbReference type="NCBI Taxonomy" id="602035"/>
    <lineage>
        <taxon>Eukaryota</taxon>
        <taxon>Fungi</taxon>
        <taxon>Dikarya</taxon>
        <taxon>Ascomycota</taxon>
        <taxon>Pezizomycotina</taxon>
        <taxon>Leotiomycetes</taxon>
        <taxon>Helotiales</taxon>
        <taxon>Lachnaceae</taxon>
        <taxon>Lachnellula</taxon>
    </lineage>
</organism>
<dbReference type="PANTHER" id="PTHR23501">
    <property type="entry name" value="MAJOR FACILITATOR SUPERFAMILY"/>
    <property type="match status" value="1"/>
</dbReference>
<comment type="caution">
    <text evidence="6">The sequence shown here is derived from an EMBL/GenBank/DDBJ whole genome shotgun (WGS) entry which is preliminary data.</text>
</comment>
<keyword evidence="4 5" id="KW-0472">Membrane</keyword>
<evidence type="ECO:0000256" key="2">
    <source>
        <dbReference type="ARBA" id="ARBA00022692"/>
    </source>
</evidence>
<keyword evidence="3 5" id="KW-1133">Transmembrane helix</keyword>
<keyword evidence="7" id="KW-1185">Reference proteome</keyword>
<protein>
    <submittedName>
        <fullName evidence="6">MFS gliotoxin efflux transporter gliA</fullName>
    </submittedName>
</protein>
<comment type="subcellular location">
    <subcellularLocation>
        <location evidence="1">Membrane</location>
        <topology evidence="1">Multi-pass membrane protein</topology>
    </subcellularLocation>
</comment>
<dbReference type="Proteomes" id="UP000469558">
    <property type="component" value="Unassembled WGS sequence"/>
</dbReference>
<evidence type="ECO:0000256" key="4">
    <source>
        <dbReference type="ARBA" id="ARBA00023136"/>
    </source>
</evidence>
<dbReference type="Gene3D" id="1.20.1250.20">
    <property type="entry name" value="MFS general substrate transporter like domains"/>
    <property type="match status" value="1"/>
</dbReference>
<proteinExistence type="predicted"/>
<accession>A0A8T9CGY8</accession>
<feature type="transmembrane region" description="Helical" evidence="5">
    <location>
        <begin position="154"/>
        <end position="171"/>
    </location>
</feature>
<reference evidence="6 7" key="1">
    <citation type="submission" date="2018-05" db="EMBL/GenBank/DDBJ databases">
        <title>Genome sequencing and assembly of the regulated plant pathogen Lachnellula willkommii and related sister species for the development of diagnostic species identification markers.</title>
        <authorList>
            <person name="Giroux E."/>
            <person name="Bilodeau G."/>
        </authorList>
    </citation>
    <scope>NUCLEOTIDE SEQUENCE [LARGE SCALE GENOMIC DNA]</scope>
    <source>
        <strain evidence="6 7">CBS 268.59</strain>
    </source>
</reference>
<evidence type="ECO:0000256" key="1">
    <source>
        <dbReference type="ARBA" id="ARBA00004141"/>
    </source>
</evidence>
<dbReference type="PANTHER" id="PTHR23501:SF78">
    <property type="entry name" value="MAJOR FACILITATOR SUPERFAMILY (MFS) PROFILE DOMAIN-CONTAINING PROTEIN-RELATED"/>
    <property type="match status" value="1"/>
</dbReference>
<dbReference type="EMBL" id="QGMK01000245">
    <property type="protein sequence ID" value="TVY83014.1"/>
    <property type="molecule type" value="Genomic_DNA"/>
</dbReference>
<dbReference type="GO" id="GO:0022857">
    <property type="term" value="F:transmembrane transporter activity"/>
    <property type="evidence" value="ECO:0007669"/>
    <property type="project" value="TreeGrafter"/>
</dbReference>
<dbReference type="InterPro" id="IPR036259">
    <property type="entry name" value="MFS_trans_sf"/>
</dbReference>
<evidence type="ECO:0000256" key="5">
    <source>
        <dbReference type="SAM" id="Phobius"/>
    </source>
</evidence>
<dbReference type="OrthoDB" id="6770063at2759"/>
<evidence type="ECO:0000256" key="3">
    <source>
        <dbReference type="ARBA" id="ARBA00022989"/>
    </source>
</evidence>
<evidence type="ECO:0000313" key="7">
    <source>
        <dbReference type="Proteomes" id="UP000469558"/>
    </source>
</evidence>
<dbReference type="GO" id="GO:0005886">
    <property type="term" value="C:plasma membrane"/>
    <property type="evidence" value="ECO:0007669"/>
    <property type="project" value="TreeGrafter"/>
</dbReference>